<dbReference type="AlphaFoldDB" id="A0AAQ4RAD5"/>
<dbReference type="PANTHER" id="PTHR31733">
    <property type="entry name" value="RIBONUCLEASE KAPPA"/>
    <property type="match status" value="1"/>
</dbReference>
<comment type="subcellular location">
    <subcellularLocation>
        <location evidence="1">Membrane</location>
        <topology evidence="1">Multi-pass membrane protein</topology>
    </subcellularLocation>
</comment>
<organism evidence="7 8">
    <name type="scientific">Gasterosteus aculeatus aculeatus</name>
    <name type="common">three-spined stickleback</name>
    <dbReference type="NCBI Taxonomy" id="481459"/>
    <lineage>
        <taxon>Eukaryota</taxon>
        <taxon>Metazoa</taxon>
        <taxon>Chordata</taxon>
        <taxon>Craniata</taxon>
        <taxon>Vertebrata</taxon>
        <taxon>Euteleostomi</taxon>
        <taxon>Actinopterygii</taxon>
        <taxon>Neopterygii</taxon>
        <taxon>Teleostei</taxon>
        <taxon>Neoteleostei</taxon>
        <taxon>Acanthomorphata</taxon>
        <taxon>Eupercaria</taxon>
        <taxon>Perciformes</taxon>
        <taxon>Cottioidei</taxon>
        <taxon>Gasterosteales</taxon>
        <taxon>Gasterosteidae</taxon>
        <taxon>Gasterosteus</taxon>
    </lineage>
</organism>
<reference evidence="7" key="3">
    <citation type="submission" date="2025-09" db="UniProtKB">
        <authorList>
            <consortium name="Ensembl"/>
        </authorList>
    </citation>
    <scope>IDENTIFICATION</scope>
</reference>
<evidence type="ECO:0000256" key="1">
    <source>
        <dbReference type="ARBA" id="ARBA00004141"/>
    </source>
</evidence>
<protein>
    <submittedName>
        <fullName evidence="7">Ribonuclease, RNase K a</fullName>
    </submittedName>
</protein>
<dbReference type="Ensembl" id="ENSGACT00000044109.1">
    <property type="protein sequence ID" value="ENSGACP00000059990.1"/>
    <property type="gene ID" value="ENSGACG00000000733.2"/>
</dbReference>
<proteinExistence type="inferred from homology"/>
<accession>A0AAQ4RAD5</accession>
<evidence type="ECO:0000256" key="3">
    <source>
        <dbReference type="ARBA" id="ARBA00022692"/>
    </source>
</evidence>
<dbReference type="GO" id="GO:0004521">
    <property type="term" value="F:RNA endonuclease activity"/>
    <property type="evidence" value="ECO:0007669"/>
    <property type="project" value="InterPro"/>
</dbReference>
<reference evidence="7 8" key="1">
    <citation type="journal article" date="2021" name="G3 (Bethesda)">
        <title>Improved contiguity of the threespine stickleback genome using long-read sequencing.</title>
        <authorList>
            <person name="Nath S."/>
            <person name="Shaw D.E."/>
            <person name="White M.A."/>
        </authorList>
    </citation>
    <scope>NUCLEOTIDE SEQUENCE [LARGE SCALE GENOMIC DNA]</scope>
    <source>
        <strain evidence="7 8">Lake Benthic</strain>
    </source>
</reference>
<keyword evidence="8" id="KW-1185">Reference proteome</keyword>
<reference evidence="7" key="2">
    <citation type="submission" date="2025-08" db="UniProtKB">
        <authorList>
            <consortium name="Ensembl"/>
        </authorList>
    </citation>
    <scope>IDENTIFICATION</scope>
</reference>
<feature type="transmembrane region" description="Helical" evidence="6">
    <location>
        <begin position="42"/>
        <end position="62"/>
    </location>
</feature>
<dbReference type="GeneTree" id="ENSGT00390000009664"/>
<keyword evidence="5 6" id="KW-0472">Membrane</keyword>
<sequence>MAMLGIFYITHSAVLIEDVPVMNHSIYQDGNPERIYALYNKVGYNCFIAAAIYIVFAVFSCCQLRLNKQKAYLVH</sequence>
<keyword evidence="4 6" id="KW-1133">Transmembrane helix</keyword>
<evidence type="ECO:0000256" key="5">
    <source>
        <dbReference type="ARBA" id="ARBA00023136"/>
    </source>
</evidence>
<keyword evidence="3 6" id="KW-0812">Transmembrane</keyword>
<evidence type="ECO:0000313" key="8">
    <source>
        <dbReference type="Proteomes" id="UP000007635"/>
    </source>
</evidence>
<dbReference type="GO" id="GO:0016020">
    <property type="term" value="C:membrane"/>
    <property type="evidence" value="ECO:0007669"/>
    <property type="project" value="UniProtKB-SubCell"/>
</dbReference>
<name>A0AAQ4RAD5_GASAC</name>
<dbReference type="InterPro" id="IPR026770">
    <property type="entry name" value="RNase_K"/>
</dbReference>
<evidence type="ECO:0000313" key="7">
    <source>
        <dbReference type="Ensembl" id="ENSGACP00000059990.1"/>
    </source>
</evidence>
<evidence type="ECO:0000256" key="4">
    <source>
        <dbReference type="ARBA" id="ARBA00022989"/>
    </source>
</evidence>
<dbReference type="Proteomes" id="UP000007635">
    <property type="component" value="Chromosome VII"/>
</dbReference>
<comment type="similarity">
    <text evidence="2">Belongs to the RNase K family.</text>
</comment>
<evidence type="ECO:0000256" key="6">
    <source>
        <dbReference type="SAM" id="Phobius"/>
    </source>
</evidence>
<evidence type="ECO:0000256" key="2">
    <source>
        <dbReference type="ARBA" id="ARBA00008458"/>
    </source>
</evidence>